<organism evidence="16 17">
    <name type="scientific">Steroidobacter gossypii</name>
    <dbReference type="NCBI Taxonomy" id="2805490"/>
    <lineage>
        <taxon>Bacteria</taxon>
        <taxon>Pseudomonadati</taxon>
        <taxon>Pseudomonadota</taxon>
        <taxon>Gammaproteobacteria</taxon>
        <taxon>Steroidobacterales</taxon>
        <taxon>Steroidobacteraceae</taxon>
        <taxon>Steroidobacter</taxon>
    </lineage>
</organism>
<evidence type="ECO:0000313" key="17">
    <source>
        <dbReference type="Proteomes" id="UP000661077"/>
    </source>
</evidence>
<comment type="similarity">
    <text evidence="11 12">Belongs to the TonB-dependent receptor family.</text>
</comment>
<dbReference type="InterPro" id="IPR039426">
    <property type="entry name" value="TonB-dep_rcpt-like"/>
</dbReference>
<dbReference type="Gene3D" id="2.40.170.20">
    <property type="entry name" value="TonB-dependent receptor, beta-barrel domain"/>
    <property type="match status" value="1"/>
</dbReference>
<evidence type="ECO:0000256" key="13">
    <source>
        <dbReference type="SAM" id="SignalP"/>
    </source>
</evidence>
<evidence type="ECO:0000256" key="3">
    <source>
        <dbReference type="ARBA" id="ARBA00022452"/>
    </source>
</evidence>
<dbReference type="InterPro" id="IPR012910">
    <property type="entry name" value="Plug_dom"/>
</dbReference>
<feature type="domain" description="TonB-dependent receptor-like beta-barrel" evidence="14">
    <location>
        <begin position="268"/>
        <end position="697"/>
    </location>
</feature>
<keyword evidence="2 11" id="KW-0813">Transport</keyword>
<keyword evidence="16" id="KW-0675">Receptor</keyword>
<keyword evidence="8 12" id="KW-0798">TonB box</keyword>
<sequence>MTTYKWGWGLVLAGVSAALCLLPFDAPAQDQGQSQNLAGDGSLEEVIVTARKRDEAVLDVPVAINVFTAADIEAAGIERPQDFIDLTPNMSLVQTQNQGTSFVTVRGISQARNSEPSVAVLIDGVLMVNPSQFNQELVDIESIQVLKGPQGALYGRNAIGGAIIVNTRRPTDEFESSITAGYESGPGQRLRGSMSGPISDTLKYRVAASYFETDGYIDNAFLGEEADPFRDVSTRVRLLWEPSDEFTADLRLSSSQVDTQALYFNITGSVNDTSLPVRVNNPGVNERDMYGVSLKMDYETGVGTLTSVTSYDTLKEILTGDQFNFLPIEESVLFQFFRSDQAQHQYLDVAAVSQELRFTSPAGKRVRWIAGVYGITTDRFISTGNVFDLGTGMVPQVRRRPLPLFNPQFTFLADAQDNFAWAVFGNVDFDLTSRLEMSLAMRYDRDERENTTETPAEFIPGPLVGIAFPGQVREQTWDEWQPKVTLRYKPSDNSTLYAGFSRGFRSGGFNQTGVGSAGIAGVEDLFDAETADTYELGAKAEFLDRRLSASLNLYHTRAEGSYFFVFDPTTSTQNLGNLERVDYQGVELELKALLATGFEAYLGLGYTDSEIKDSSRAPTDVGNQAPLVSEYSANLGLQYRRPLGEALSMFVRTDLEAIGPTWFYPDNFTERDPVELVNMRLGLEGGAWSATVWAKNLTDEEYNAEWSPGPQFFPNPGYTNNFVFKALPRRWGVDLTYRF</sequence>
<evidence type="ECO:0000259" key="15">
    <source>
        <dbReference type="Pfam" id="PF07715"/>
    </source>
</evidence>
<evidence type="ECO:0000259" key="14">
    <source>
        <dbReference type="Pfam" id="PF00593"/>
    </source>
</evidence>
<comment type="caution">
    <text evidence="16">The sequence shown here is derived from an EMBL/GenBank/DDBJ whole genome shotgun (WGS) entry which is preliminary data.</text>
</comment>
<evidence type="ECO:0000256" key="2">
    <source>
        <dbReference type="ARBA" id="ARBA00022448"/>
    </source>
</evidence>
<proteinExistence type="inferred from homology"/>
<evidence type="ECO:0000256" key="10">
    <source>
        <dbReference type="ARBA" id="ARBA00023237"/>
    </source>
</evidence>
<evidence type="ECO:0000256" key="6">
    <source>
        <dbReference type="ARBA" id="ARBA00023004"/>
    </source>
</evidence>
<dbReference type="SUPFAM" id="SSF56935">
    <property type="entry name" value="Porins"/>
    <property type="match status" value="1"/>
</dbReference>
<evidence type="ECO:0000256" key="9">
    <source>
        <dbReference type="ARBA" id="ARBA00023136"/>
    </source>
</evidence>
<keyword evidence="10 11" id="KW-0998">Cell outer membrane</keyword>
<dbReference type="Pfam" id="PF00593">
    <property type="entry name" value="TonB_dep_Rec_b-barrel"/>
    <property type="match status" value="1"/>
</dbReference>
<evidence type="ECO:0000256" key="8">
    <source>
        <dbReference type="ARBA" id="ARBA00023077"/>
    </source>
</evidence>
<reference evidence="16 17" key="1">
    <citation type="journal article" date="2021" name="Int. J. Syst. Evol. Microbiol.">
        <title>Steroidobacter gossypii sp. nov., isolated from soil of cotton cropping field.</title>
        <authorList>
            <person name="Huang R."/>
            <person name="Yang S."/>
            <person name="Zhen C."/>
            <person name="Liu W."/>
        </authorList>
    </citation>
    <scope>NUCLEOTIDE SEQUENCE [LARGE SCALE GENOMIC DNA]</scope>
    <source>
        <strain evidence="16 17">S1-65</strain>
    </source>
</reference>
<keyword evidence="9 11" id="KW-0472">Membrane</keyword>
<protein>
    <submittedName>
        <fullName evidence="16">TonB-dependent receptor</fullName>
    </submittedName>
</protein>
<name>A0ABS1X163_9GAMM</name>
<gene>
    <name evidence="16" type="ORF">JM946_19535</name>
</gene>
<keyword evidence="13" id="KW-0732">Signal</keyword>
<dbReference type="PANTHER" id="PTHR32552">
    <property type="entry name" value="FERRICHROME IRON RECEPTOR-RELATED"/>
    <property type="match status" value="1"/>
</dbReference>
<dbReference type="PANTHER" id="PTHR32552:SF81">
    <property type="entry name" value="TONB-DEPENDENT OUTER MEMBRANE RECEPTOR"/>
    <property type="match status" value="1"/>
</dbReference>
<dbReference type="Proteomes" id="UP000661077">
    <property type="component" value="Unassembled WGS sequence"/>
</dbReference>
<feature type="signal peptide" evidence="13">
    <location>
        <begin position="1"/>
        <end position="28"/>
    </location>
</feature>
<comment type="subcellular location">
    <subcellularLocation>
        <location evidence="1 11">Cell outer membrane</location>
        <topology evidence="1 11">Multi-pass membrane protein</topology>
    </subcellularLocation>
</comment>
<keyword evidence="3 11" id="KW-1134">Transmembrane beta strand</keyword>
<keyword evidence="4" id="KW-0410">Iron transport</keyword>
<dbReference type="EMBL" id="JAEVLS010000004">
    <property type="protein sequence ID" value="MBM0106934.1"/>
    <property type="molecule type" value="Genomic_DNA"/>
</dbReference>
<evidence type="ECO:0000256" key="1">
    <source>
        <dbReference type="ARBA" id="ARBA00004571"/>
    </source>
</evidence>
<feature type="domain" description="TonB-dependent receptor plug" evidence="15">
    <location>
        <begin position="58"/>
        <end position="162"/>
    </location>
</feature>
<dbReference type="CDD" id="cd01347">
    <property type="entry name" value="ligand_gated_channel"/>
    <property type="match status" value="1"/>
</dbReference>
<dbReference type="PROSITE" id="PS52016">
    <property type="entry name" value="TONB_DEPENDENT_REC_3"/>
    <property type="match status" value="1"/>
</dbReference>
<keyword evidence="17" id="KW-1185">Reference proteome</keyword>
<keyword evidence="6" id="KW-0408">Iron</keyword>
<dbReference type="RefSeq" id="WP_203169046.1">
    <property type="nucleotide sequence ID" value="NZ_JAEVLS010000004.1"/>
</dbReference>
<feature type="chain" id="PRO_5047014706" evidence="13">
    <location>
        <begin position="29"/>
        <end position="739"/>
    </location>
</feature>
<evidence type="ECO:0000256" key="7">
    <source>
        <dbReference type="ARBA" id="ARBA00023065"/>
    </source>
</evidence>
<evidence type="ECO:0000256" key="5">
    <source>
        <dbReference type="ARBA" id="ARBA00022692"/>
    </source>
</evidence>
<keyword evidence="7" id="KW-0406">Ion transport</keyword>
<dbReference type="InterPro" id="IPR000531">
    <property type="entry name" value="Beta-barrel_TonB"/>
</dbReference>
<evidence type="ECO:0000313" key="16">
    <source>
        <dbReference type="EMBL" id="MBM0106934.1"/>
    </source>
</evidence>
<accession>A0ABS1X163</accession>
<evidence type="ECO:0000256" key="12">
    <source>
        <dbReference type="RuleBase" id="RU003357"/>
    </source>
</evidence>
<evidence type="ECO:0000256" key="4">
    <source>
        <dbReference type="ARBA" id="ARBA00022496"/>
    </source>
</evidence>
<evidence type="ECO:0000256" key="11">
    <source>
        <dbReference type="PROSITE-ProRule" id="PRU01360"/>
    </source>
</evidence>
<dbReference type="InterPro" id="IPR036942">
    <property type="entry name" value="Beta-barrel_TonB_sf"/>
</dbReference>
<keyword evidence="5 11" id="KW-0812">Transmembrane</keyword>
<dbReference type="Pfam" id="PF07715">
    <property type="entry name" value="Plug"/>
    <property type="match status" value="1"/>
</dbReference>